<dbReference type="EMBL" id="JBAMIC010000002">
    <property type="protein sequence ID" value="KAK7111826.1"/>
    <property type="molecule type" value="Genomic_DNA"/>
</dbReference>
<sequence>MVANVIKTILVGFVLLAQHGLTEGQTPAYTGPTNATNPWTGPTNPWTGPTNPWTGPTNPWTGPTNPWTGPTNPWTGPTNPWTGPTNPWTGPTNPWTGPTNPWTGTANAPATTTTPANNGNNEATPAPVANPTTTPSSQEADSCYSFSCEGPYADCYLEMGQNSVCSRSDQYCKVTVQEDKRTNITTTTAECVEQDCELTKISSVTKGDTLSGCCDSHLCNDENLLQLNSSARPVACLLIMLVTAWVVLVDISFLL</sequence>
<reference evidence="3 4" key="1">
    <citation type="submission" date="2024-02" db="EMBL/GenBank/DDBJ databases">
        <title>Chromosome-scale genome assembly of the rough periwinkle Littorina saxatilis.</title>
        <authorList>
            <person name="De Jode A."/>
            <person name="Faria R."/>
            <person name="Formenti G."/>
            <person name="Sims Y."/>
            <person name="Smith T.P."/>
            <person name="Tracey A."/>
            <person name="Wood J.M.D."/>
            <person name="Zagrodzka Z.B."/>
            <person name="Johannesson K."/>
            <person name="Butlin R.K."/>
            <person name="Leder E.H."/>
        </authorList>
    </citation>
    <scope>NUCLEOTIDE SEQUENCE [LARGE SCALE GENOMIC DNA]</scope>
    <source>
        <strain evidence="3">Snail1</strain>
        <tissue evidence="3">Muscle</tissue>
    </source>
</reference>
<feature type="signal peptide" evidence="2">
    <location>
        <begin position="1"/>
        <end position="24"/>
    </location>
</feature>
<keyword evidence="4" id="KW-1185">Reference proteome</keyword>
<dbReference type="AlphaFoldDB" id="A0AAN9GL05"/>
<dbReference type="Proteomes" id="UP001374579">
    <property type="component" value="Unassembled WGS sequence"/>
</dbReference>
<evidence type="ECO:0000256" key="2">
    <source>
        <dbReference type="SAM" id="SignalP"/>
    </source>
</evidence>
<name>A0AAN9GL05_9CAEN</name>
<gene>
    <name evidence="3" type="ORF">V1264_011393</name>
</gene>
<evidence type="ECO:0000313" key="4">
    <source>
        <dbReference type="Proteomes" id="UP001374579"/>
    </source>
</evidence>
<proteinExistence type="predicted"/>
<feature type="compositionally biased region" description="Low complexity" evidence="1">
    <location>
        <begin position="62"/>
        <end position="135"/>
    </location>
</feature>
<comment type="caution">
    <text evidence="3">The sequence shown here is derived from an EMBL/GenBank/DDBJ whole genome shotgun (WGS) entry which is preliminary data.</text>
</comment>
<feature type="chain" id="PRO_5042982988" evidence="2">
    <location>
        <begin position="25"/>
        <end position="255"/>
    </location>
</feature>
<dbReference type="CDD" id="cd00117">
    <property type="entry name" value="TFP"/>
    <property type="match status" value="1"/>
</dbReference>
<accession>A0AAN9GL05</accession>
<evidence type="ECO:0000313" key="3">
    <source>
        <dbReference type="EMBL" id="KAK7111826.1"/>
    </source>
</evidence>
<evidence type="ECO:0000256" key="1">
    <source>
        <dbReference type="SAM" id="MobiDB-lite"/>
    </source>
</evidence>
<feature type="region of interest" description="Disordered" evidence="1">
    <location>
        <begin position="62"/>
        <end position="139"/>
    </location>
</feature>
<keyword evidence="2" id="KW-0732">Signal</keyword>
<organism evidence="3 4">
    <name type="scientific">Littorina saxatilis</name>
    <dbReference type="NCBI Taxonomy" id="31220"/>
    <lineage>
        <taxon>Eukaryota</taxon>
        <taxon>Metazoa</taxon>
        <taxon>Spiralia</taxon>
        <taxon>Lophotrochozoa</taxon>
        <taxon>Mollusca</taxon>
        <taxon>Gastropoda</taxon>
        <taxon>Caenogastropoda</taxon>
        <taxon>Littorinimorpha</taxon>
        <taxon>Littorinoidea</taxon>
        <taxon>Littorinidae</taxon>
        <taxon>Littorina</taxon>
    </lineage>
</organism>
<protein>
    <submittedName>
        <fullName evidence="3">Uncharacterized protein</fullName>
    </submittedName>
</protein>